<accession>Q2I6Y9</accession>
<dbReference type="CDD" id="cd13912">
    <property type="entry name" value="CcO_II_C"/>
    <property type="match status" value="1"/>
</dbReference>
<keyword evidence="7 15" id="KW-0479">Metal-binding</keyword>
<dbReference type="GO" id="GO:0005743">
    <property type="term" value="C:mitochondrial inner membrane"/>
    <property type="evidence" value="ECO:0007669"/>
    <property type="project" value="UniProtKB-SubCell"/>
</dbReference>
<keyword evidence="12 15" id="KW-0186">Copper</keyword>
<evidence type="ECO:0000256" key="12">
    <source>
        <dbReference type="ARBA" id="ARBA00023008"/>
    </source>
</evidence>
<evidence type="ECO:0000256" key="11">
    <source>
        <dbReference type="ARBA" id="ARBA00022989"/>
    </source>
</evidence>
<dbReference type="InterPro" id="IPR001505">
    <property type="entry name" value="Copper_CuA"/>
</dbReference>
<dbReference type="InterPro" id="IPR008972">
    <property type="entry name" value="Cupredoxin"/>
</dbReference>
<dbReference type="SUPFAM" id="SSF49503">
    <property type="entry name" value="Cupredoxins"/>
    <property type="match status" value="1"/>
</dbReference>
<geneLocation type="mitochondrion" evidence="19"/>
<dbReference type="Pfam" id="PF02790">
    <property type="entry name" value="COX2_TM"/>
    <property type="match status" value="1"/>
</dbReference>
<keyword evidence="9" id="KW-1278">Translocase</keyword>
<dbReference type="PROSITE" id="PS00078">
    <property type="entry name" value="COX2"/>
    <property type="match status" value="1"/>
</dbReference>
<evidence type="ECO:0000256" key="14">
    <source>
        <dbReference type="ARBA" id="ARBA00049512"/>
    </source>
</evidence>
<evidence type="ECO:0000256" key="15">
    <source>
        <dbReference type="RuleBase" id="RU000457"/>
    </source>
</evidence>
<dbReference type="GeneID" id="3907692"/>
<name>Q2I6Y9_9GAST</name>
<gene>
    <name evidence="19" type="primary">COX2</name>
</gene>
<evidence type="ECO:0000256" key="1">
    <source>
        <dbReference type="ARBA" id="ARBA00004141"/>
    </source>
</evidence>
<dbReference type="InterPro" id="IPR011759">
    <property type="entry name" value="Cyt_c_oxidase_su2_TM_dom"/>
</dbReference>
<evidence type="ECO:0000256" key="6">
    <source>
        <dbReference type="ARBA" id="ARBA00022692"/>
    </source>
</evidence>
<keyword evidence="15" id="KW-0999">Mitochondrion inner membrane</keyword>
<comment type="similarity">
    <text evidence="2 15">Belongs to the cytochrome c oxidase subunit 2 family.</text>
</comment>
<evidence type="ECO:0000256" key="3">
    <source>
        <dbReference type="ARBA" id="ARBA00015946"/>
    </source>
</evidence>
<dbReference type="PRINTS" id="PR01166">
    <property type="entry name" value="CYCOXIDASEII"/>
</dbReference>
<comment type="subcellular location">
    <subcellularLocation>
        <location evidence="1">Membrane</location>
        <topology evidence="1">Multi-pass membrane protein</topology>
    </subcellularLocation>
    <subcellularLocation>
        <location evidence="15">Mitochondrion inner membrane</location>
        <topology evidence="15">Multi-pass membrane protein</topology>
    </subcellularLocation>
</comment>
<dbReference type="GO" id="GO:0005507">
    <property type="term" value="F:copper ion binding"/>
    <property type="evidence" value="ECO:0007669"/>
    <property type="project" value="InterPro"/>
</dbReference>
<comment type="catalytic activity">
    <reaction evidence="14">
        <text>4 Fe(II)-[cytochrome c] + O2 + 8 H(+)(in) = 4 Fe(III)-[cytochrome c] + 2 H2O + 4 H(+)(out)</text>
        <dbReference type="Rhea" id="RHEA:11436"/>
        <dbReference type="Rhea" id="RHEA-COMP:10350"/>
        <dbReference type="Rhea" id="RHEA-COMP:14399"/>
        <dbReference type="ChEBI" id="CHEBI:15377"/>
        <dbReference type="ChEBI" id="CHEBI:15378"/>
        <dbReference type="ChEBI" id="CHEBI:15379"/>
        <dbReference type="ChEBI" id="CHEBI:29033"/>
        <dbReference type="ChEBI" id="CHEBI:29034"/>
        <dbReference type="EC" id="7.1.1.9"/>
    </reaction>
    <physiologicalReaction direction="left-to-right" evidence="14">
        <dbReference type="Rhea" id="RHEA:11437"/>
    </physiologicalReaction>
</comment>
<comment type="cofactor">
    <cofactor evidence="15">
        <name>Cu cation</name>
        <dbReference type="ChEBI" id="CHEBI:23378"/>
    </cofactor>
    <text evidence="15">Binds a copper A center.</text>
</comment>
<feature type="transmembrane region" description="Helical" evidence="16">
    <location>
        <begin position="65"/>
        <end position="87"/>
    </location>
</feature>
<dbReference type="RefSeq" id="YP_492557.1">
    <property type="nucleotide sequence ID" value="NC_007782.1"/>
</dbReference>
<evidence type="ECO:0000256" key="16">
    <source>
        <dbReference type="SAM" id="Phobius"/>
    </source>
</evidence>
<feature type="domain" description="Cytochrome oxidase subunit II copper A binding" evidence="17">
    <location>
        <begin position="95"/>
        <end position="233"/>
    </location>
</feature>
<evidence type="ECO:0000256" key="9">
    <source>
        <dbReference type="ARBA" id="ARBA00022967"/>
    </source>
</evidence>
<sequence>MLPHFNQIFFVGPLSKKAMQLACLFDHISAVAVTTLVVVLYWAVVVLSTSVSGHMGYKEHKPLETAWTVIPMLMLLWIALPSLYLLYSHDETSKKVFTTIKVIGHQWYWEYEYSPWDVFHGNSFSFDSYMLRDPDLKLGQPRTLTVDKPMVLPYGVPVRVLTTSADVIHSWAVPSLGLKADALPGRLNQVVMCALKPGVVWGMCSEICGDGHAYMPIEIELITPEDFISWLQEAHRRSA</sequence>
<evidence type="ECO:0000256" key="8">
    <source>
        <dbReference type="ARBA" id="ARBA00022842"/>
    </source>
</evidence>
<proteinExistence type="inferred from homology"/>
<dbReference type="PANTHER" id="PTHR22888">
    <property type="entry name" value="CYTOCHROME C OXIDASE, SUBUNIT II"/>
    <property type="match status" value="1"/>
</dbReference>
<keyword evidence="4 15" id="KW-0813">Transport</keyword>
<keyword evidence="15 19" id="KW-0496">Mitochondrion</keyword>
<dbReference type="InterPro" id="IPR034210">
    <property type="entry name" value="CcO_II_C"/>
</dbReference>
<evidence type="ECO:0000259" key="18">
    <source>
        <dbReference type="PROSITE" id="PS50999"/>
    </source>
</evidence>
<evidence type="ECO:0000256" key="10">
    <source>
        <dbReference type="ARBA" id="ARBA00022982"/>
    </source>
</evidence>
<feature type="transmembrane region" description="Helical" evidence="16">
    <location>
        <begin position="21"/>
        <end position="45"/>
    </location>
</feature>
<evidence type="ECO:0000259" key="17">
    <source>
        <dbReference type="PROSITE" id="PS50857"/>
    </source>
</evidence>
<dbReference type="GO" id="GO:0004129">
    <property type="term" value="F:cytochrome-c oxidase activity"/>
    <property type="evidence" value="ECO:0007669"/>
    <property type="project" value="UniProtKB-EC"/>
</dbReference>
<dbReference type="CTD" id="4513"/>
<reference evidence="19" key="1">
    <citation type="journal article" date="2006" name="Mol. Phylogenet. Evol.">
        <title>Rolling circle amplification of metazoan mitochondrial genomes.</title>
        <authorList>
            <person name="Simison W.B."/>
            <person name="Lindberg D.R."/>
            <person name="Boore J.L."/>
        </authorList>
    </citation>
    <scope>NUCLEOTIDE SEQUENCE</scope>
</reference>
<evidence type="ECO:0000256" key="4">
    <source>
        <dbReference type="ARBA" id="ARBA00022448"/>
    </source>
</evidence>
<dbReference type="InterPro" id="IPR036257">
    <property type="entry name" value="Cyt_c_oxidase_su2_TM_sf"/>
</dbReference>
<dbReference type="Pfam" id="PF00116">
    <property type="entry name" value="COX2"/>
    <property type="match status" value="1"/>
</dbReference>
<evidence type="ECO:0000256" key="13">
    <source>
        <dbReference type="ARBA" id="ARBA00023136"/>
    </source>
</evidence>
<feature type="domain" description="Cytochrome oxidase subunit II transmembrane region profile" evidence="18">
    <location>
        <begin position="2"/>
        <end position="93"/>
    </location>
</feature>
<comment type="function">
    <text evidence="15">Component of the cytochrome c oxidase, the last enzyme in the mitochondrial electron transport chain which drives oxidative phosphorylation. The respiratory chain contains 3 multisubunit complexes succinate dehydrogenase (complex II, CII), ubiquinol-cytochrome c oxidoreductase (cytochrome b-c1 complex, complex III, CIII) and cytochrome c oxidase (complex IV, CIV), that cooperate to transfer electrons derived from NADH and succinate to molecular oxygen, creating an electrochemical gradient over the inner membrane that drives transmembrane transport and the ATP synthase. Cytochrome c oxidase is the component of the respiratory chain that catalyzes the reduction of oxygen to water. Electrons originating from reduced cytochrome c in the intermembrane space (IMS) are transferred via the dinuclear copper A center (CU(A)) of subunit 2 and heme A of subunit 1 to the active site in subunit 1, a binuclear center (BNC) formed by heme A3 and copper B (CU(B)). The BNC reduces molecular oxygen to 2 water molecules using 4 electrons from cytochrome c in the IMS and 4 protons from the mitochondrial matrix.</text>
</comment>
<dbReference type="PANTHER" id="PTHR22888:SF9">
    <property type="entry name" value="CYTOCHROME C OXIDASE SUBUNIT 2"/>
    <property type="match status" value="1"/>
</dbReference>
<dbReference type="AlphaFoldDB" id="Q2I6Y9"/>
<dbReference type="PROSITE" id="PS50857">
    <property type="entry name" value="COX2_CUA"/>
    <property type="match status" value="1"/>
</dbReference>
<evidence type="ECO:0000256" key="2">
    <source>
        <dbReference type="ARBA" id="ARBA00007866"/>
    </source>
</evidence>
<dbReference type="GO" id="GO:0042773">
    <property type="term" value="P:ATP synthesis coupled electron transport"/>
    <property type="evidence" value="ECO:0007669"/>
    <property type="project" value="TreeGrafter"/>
</dbReference>
<keyword evidence="13 15" id="KW-0472">Membrane</keyword>
<protein>
    <recommendedName>
        <fullName evidence="3 15">Cytochrome c oxidase subunit 2</fullName>
    </recommendedName>
</protein>
<evidence type="ECO:0000256" key="7">
    <source>
        <dbReference type="ARBA" id="ARBA00022723"/>
    </source>
</evidence>
<dbReference type="EMBL" id="DQ238599">
    <property type="protein sequence ID" value="ABC00931.1"/>
    <property type="molecule type" value="Genomic_DNA"/>
</dbReference>
<organism evidence="19">
    <name type="scientific">Lottia digitalis</name>
    <name type="common">California fingered limpet</name>
    <dbReference type="NCBI Taxonomy" id="225159"/>
    <lineage>
        <taxon>Eukaryota</taxon>
        <taxon>Metazoa</taxon>
        <taxon>Spiralia</taxon>
        <taxon>Lophotrochozoa</taxon>
        <taxon>Mollusca</taxon>
        <taxon>Gastropoda</taxon>
        <taxon>Patellogastropoda</taxon>
        <taxon>Lottioidea</taxon>
        <taxon>Lottiidae</taxon>
        <taxon>Lottia</taxon>
    </lineage>
</organism>
<dbReference type="SUPFAM" id="SSF81464">
    <property type="entry name" value="Cytochrome c oxidase subunit II-like, transmembrane region"/>
    <property type="match status" value="1"/>
</dbReference>
<dbReference type="PROSITE" id="PS50999">
    <property type="entry name" value="COX2_TM"/>
    <property type="match status" value="1"/>
</dbReference>
<evidence type="ECO:0000313" key="19">
    <source>
        <dbReference type="EMBL" id="ABC00931.1"/>
    </source>
</evidence>
<evidence type="ECO:0000256" key="5">
    <source>
        <dbReference type="ARBA" id="ARBA00022660"/>
    </source>
</evidence>
<dbReference type="InterPro" id="IPR045187">
    <property type="entry name" value="CcO_II"/>
</dbReference>
<keyword evidence="11 16" id="KW-1133">Transmembrane helix</keyword>
<dbReference type="Gene3D" id="1.10.287.90">
    <property type="match status" value="1"/>
</dbReference>
<dbReference type="InterPro" id="IPR002429">
    <property type="entry name" value="CcO_II-like_C"/>
</dbReference>
<keyword evidence="10 15" id="KW-0249">Electron transport</keyword>
<keyword evidence="6 15" id="KW-0812">Transmembrane</keyword>
<dbReference type="Gene3D" id="2.60.40.420">
    <property type="entry name" value="Cupredoxins - blue copper proteins"/>
    <property type="match status" value="1"/>
</dbReference>
<keyword evidence="5 15" id="KW-0679">Respiratory chain</keyword>
<keyword evidence="8" id="KW-0460">Magnesium</keyword>